<dbReference type="PANTHER" id="PTHR24321">
    <property type="entry name" value="DEHYDROGENASES, SHORT CHAIN"/>
    <property type="match status" value="1"/>
</dbReference>
<dbReference type="InterPro" id="IPR006311">
    <property type="entry name" value="TAT_signal"/>
</dbReference>
<feature type="transmembrane region" description="Helical" evidence="3">
    <location>
        <begin position="20"/>
        <end position="42"/>
    </location>
</feature>
<evidence type="ECO:0000313" key="5">
    <source>
        <dbReference type="Proteomes" id="UP000638263"/>
    </source>
</evidence>
<dbReference type="EMBL" id="BMMH01000002">
    <property type="protein sequence ID" value="GGK99305.1"/>
    <property type="molecule type" value="Genomic_DNA"/>
</dbReference>
<reference evidence="4" key="1">
    <citation type="journal article" date="2014" name="Int. J. Syst. Evol. Microbiol.">
        <title>Complete genome sequence of Corynebacterium casei LMG S-19264T (=DSM 44701T), isolated from a smear-ripened cheese.</title>
        <authorList>
            <consortium name="US DOE Joint Genome Institute (JGI-PGF)"/>
            <person name="Walter F."/>
            <person name="Albersmeier A."/>
            <person name="Kalinowski J."/>
            <person name="Ruckert C."/>
        </authorList>
    </citation>
    <scope>NUCLEOTIDE SEQUENCE</scope>
    <source>
        <strain evidence="4">CGMCC 4.3508</strain>
    </source>
</reference>
<dbReference type="InterPro" id="IPR020904">
    <property type="entry name" value="Sc_DH/Rdtase_CS"/>
</dbReference>
<keyword evidence="2" id="KW-0560">Oxidoreductase</keyword>
<keyword evidence="3" id="KW-0812">Transmembrane</keyword>
<gene>
    <name evidence="4" type="primary">fabG</name>
    <name evidence="4" type="ORF">GCM10011588_12430</name>
</gene>
<dbReference type="InterPro" id="IPR036291">
    <property type="entry name" value="NAD(P)-bd_dom_sf"/>
</dbReference>
<organism evidence="4 5">
    <name type="scientific">Nocardia jinanensis</name>
    <dbReference type="NCBI Taxonomy" id="382504"/>
    <lineage>
        <taxon>Bacteria</taxon>
        <taxon>Bacillati</taxon>
        <taxon>Actinomycetota</taxon>
        <taxon>Actinomycetes</taxon>
        <taxon>Mycobacteriales</taxon>
        <taxon>Nocardiaceae</taxon>
        <taxon>Nocardia</taxon>
    </lineage>
</organism>
<comment type="similarity">
    <text evidence="1">Belongs to the short-chain dehydrogenases/reductases (SDR) family.</text>
</comment>
<dbReference type="FunFam" id="3.40.50.720:FF:000084">
    <property type="entry name" value="Short-chain dehydrogenase reductase"/>
    <property type="match status" value="1"/>
</dbReference>
<evidence type="ECO:0000256" key="1">
    <source>
        <dbReference type="ARBA" id="ARBA00006484"/>
    </source>
</evidence>
<keyword evidence="5" id="KW-1185">Reference proteome</keyword>
<dbReference type="Pfam" id="PF13561">
    <property type="entry name" value="adh_short_C2"/>
    <property type="match status" value="1"/>
</dbReference>
<dbReference type="PRINTS" id="PR00081">
    <property type="entry name" value="GDHRDH"/>
</dbReference>
<name>A0A917VNM2_9NOCA</name>
<dbReference type="RefSeq" id="WP_062997022.1">
    <property type="nucleotide sequence ID" value="NZ_BMMH01000002.1"/>
</dbReference>
<dbReference type="CDD" id="cd05233">
    <property type="entry name" value="SDR_c"/>
    <property type="match status" value="1"/>
</dbReference>
<dbReference type="PRINTS" id="PR00080">
    <property type="entry name" value="SDRFAMILY"/>
</dbReference>
<comment type="caution">
    <text evidence="4">The sequence shown here is derived from an EMBL/GenBank/DDBJ whole genome shotgun (WGS) entry which is preliminary data.</text>
</comment>
<keyword evidence="3" id="KW-1133">Transmembrane helix</keyword>
<dbReference type="Proteomes" id="UP000638263">
    <property type="component" value="Unassembled WGS sequence"/>
</dbReference>
<proteinExistence type="inferred from homology"/>
<dbReference type="PROSITE" id="PS51318">
    <property type="entry name" value="TAT"/>
    <property type="match status" value="1"/>
</dbReference>
<sequence length="316" mass="32849">MTDEKTAAETDRPAPSRRALLGAMTASGLAVGAAGLASGIALGAGSAPPAVHLNTARRFTDRVVVITGATSGIGAAAAWQFAAEGARVAFCGRREDRGRAVENEIRRAGGEATYYRADVLVEDEVRGFVDAAVGRYGGLDIAFDNAGITVQKKLHEYSAAEFDRVVNTNLRGVFLAMKYQVPHMIRAGGGTIVVTSSSNAVATDAGKGAYTASKHALIGLVQSAALDYAADGIRVNAMLPGTTDTELVRRAAGMESLPDSAWQVFMKQWAKSNVPGLSRLASAEEIAAFALTLASPEHTFLTGARLSVDGGRTAHA</sequence>
<dbReference type="AlphaFoldDB" id="A0A917VNM2"/>
<dbReference type="PANTHER" id="PTHR24321:SF11">
    <property type="entry name" value="BLR0893 PROTEIN"/>
    <property type="match status" value="1"/>
</dbReference>
<keyword evidence="3" id="KW-0472">Membrane</keyword>
<dbReference type="PROSITE" id="PS00061">
    <property type="entry name" value="ADH_SHORT"/>
    <property type="match status" value="1"/>
</dbReference>
<protein>
    <submittedName>
        <fullName evidence="4">Short-chain dehydrogenase</fullName>
    </submittedName>
</protein>
<feature type="transmembrane region" description="Helical" evidence="3">
    <location>
        <begin position="63"/>
        <end position="82"/>
    </location>
</feature>
<evidence type="ECO:0000256" key="3">
    <source>
        <dbReference type="SAM" id="Phobius"/>
    </source>
</evidence>
<dbReference type="InterPro" id="IPR002347">
    <property type="entry name" value="SDR_fam"/>
</dbReference>
<dbReference type="GO" id="GO:0016491">
    <property type="term" value="F:oxidoreductase activity"/>
    <property type="evidence" value="ECO:0007669"/>
    <property type="project" value="UniProtKB-KW"/>
</dbReference>
<evidence type="ECO:0000256" key="2">
    <source>
        <dbReference type="ARBA" id="ARBA00023002"/>
    </source>
</evidence>
<dbReference type="Gene3D" id="3.40.50.720">
    <property type="entry name" value="NAD(P)-binding Rossmann-like Domain"/>
    <property type="match status" value="1"/>
</dbReference>
<dbReference type="SUPFAM" id="SSF51735">
    <property type="entry name" value="NAD(P)-binding Rossmann-fold domains"/>
    <property type="match status" value="1"/>
</dbReference>
<accession>A0A917VNM2</accession>
<reference evidence="4" key="2">
    <citation type="submission" date="2020-09" db="EMBL/GenBank/DDBJ databases">
        <authorList>
            <person name="Sun Q."/>
            <person name="Zhou Y."/>
        </authorList>
    </citation>
    <scope>NUCLEOTIDE SEQUENCE</scope>
    <source>
        <strain evidence="4">CGMCC 4.3508</strain>
    </source>
</reference>
<evidence type="ECO:0000313" key="4">
    <source>
        <dbReference type="EMBL" id="GGK99305.1"/>
    </source>
</evidence>